<protein>
    <submittedName>
        <fullName evidence="1">Uncharacterized protein</fullName>
    </submittedName>
</protein>
<sequence>MTTPIEIVPYDGMNEGFLSQIQTWVNNVLERVDPSSTPPYLRITIWKNIKDLQDFYHQEKEELGIVTGEESDFLATHEAWRGYPRIHICHEMVKGVQDPVIGGVLHHEIGHALFHGSMEFYTFKFTNRLQEVAR</sequence>
<accession>A0A8J6NWW7</accession>
<organism evidence="1 2">
    <name type="scientific">Candidatus Desulfatibia profunda</name>
    <dbReference type="NCBI Taxonomy" id="2841695"/>
    <lineage>
        <taxon>Bacteria</taxon>
        <taxon>Pseudomonadati</taxon>
        <taxon>Thermodesulfobacteriota</taxon>
        <taxon>Desulfobacteria</taxon>
        <taxon>Desulfobacterales</taxon>
        <taxon>Desulfobacterales incertae sedis</taxon>
        <taxon>Candidatus Desulfatibia</taxon>
    </lineage>
</organism>
<reference evidence="1 2" key="1">
    <citation type="submission" date="2020-08" db="EMBL/GenBank/DDBJ databases">
        <title>Bridging the membrane lipid divide: bacteria of the FCB group superphylum have the potential to synthesize archaeal ether lipids.</title>
        <authorList>
            <person name="Villanueva L."/>
            <person name="Von Meijenfeldt F.A.B."/>
            <person name="Westbye A.B."/>
            <person name="Yadav S."/>
            <person name="Hopmans E.C."/>
            <person name="Dutilh B.E."/>
            <person name="Sinninghe Damste J.S."/>
        </authorList>
    </citation>
    <scope>NUCLEOTIDE SEQUENCE [LARGE SCALE GENOMIC DNA]</scope>
    <source>
        <strain evidence="1">NIOZ-UU30</strain>
    </source>
</reference>
<dbReference type="Proteomes" id="UP000603434">
    <property type="component" value="Unassembled WGS sequence"/>
</dbReference>
<dbReference type="AlphaFoldDB" id="A0A8J6NWW7"/>
<dbReference type="EMBL" id="JACNJH010000242">
    <property type="protein sequence ID" value="MBC8362989.1"/>
    <property type="molecule type" value="Genomic_DNA"/>
</dbReference>
<gene>
    <name evidence="1" type="ORF">H8E23_16515</name>
</gene>
<name>A0A8J6NWW7_9BACT</name>
<comment type="caution">
    <text evidence="1">The sequence shown here is derived from an EMBL/GenBank/DDBJ whole genome shotgun (WGS) entry which is preliminary data.</text>
</comment>
<proteinExistence type="predicted"/>
<evidence type="ECO:0000313" key="1">
    <source>
        <dbReference type="EMBL" id="MBC8362989.1"/>
    </source>
</evidence>
<feature type="non-terminal residue" evidence="1">
    <location>
        <position position="134"/>
    </location>
</feature>
<evidence type="ECO:0000313" key="2">
    <source>
        <dbReference type="Proteomes" id="UP000603434"/>
    </source>
</evidence>